<dbReference type="AlphaFoldDB" id="A0A371B8Q1"/>
<evidence type="ECO:0000313" key="1">
    <source>
        <dbReference type="EMBL" id="RDV03975.1"/>
    </source>
</evidence>
<dbReference type="EMBL" id="QRGO01000001">
    <property type="protein sequence ID" value="RDV03975.1"/>
    <property type="molecule type" value="Genomic_DNA"/>
</dbReference>
<evidence type="ECO:0000313" key="2">
    <source>
        <dbReference type="Proteomes" id="UP000263993"/>
    </source>
</evidence>
<proteinExistence type="predicted"/>
<keyword evidence="2" id="KW-1185">Reference proteome</keyword>
<dbReference type="OrthoDB" id="8438645at2"/>
<sequence>MSFRHSVYIVASPRPRVGKTLLSRVLIDYQKHEGRSARAFDLGHGEQTLRQFAPDDTVAAEIGGVQGQMALFDKLVGEDGGSKIVDVGAESFQAFFDIAYRIGFAEEARKRAIAPVILFVISSDKAAGDAYRSLRARFPSAALTPVHNEMLGPTQHRDRFPTAGRSGAILRLPALAPGLRKFVETPPFSFAEDNLANARHIPIEAHIELQRWLRKSYLELRELDLRVLLGELQSSLRL</sequence>
<accession>A0A371B8Q1</accession>
<dbReference type="Proteomes" id="UP000263993">
    <property type="component" value="Unassembled WGS sequence"/>
</dbReference>
<gene>
    <name evidence="1" type="ORF">DXH78_04865</name>
</gene>
<dbReference type="RefSeq" id="WP_115516001.1">
    <property type="nucleotide sequence ID" value="NZ_QRGO01000001.1"/>
</dbReference>
<organism evidence="1 2">
    <name type="scientific">Undibacter mobilis</name>
    <dbReference type="NCBI Taxonomy" id="2292256"/>
    <lineage>
        <taxon>Bacteria</taxon>
        <taxon>Pseudomonadati</taxon>
        <taxon>Pseudomonadota</taxon>
        <taxon>Alphaproteobacteria</taxon>
        <taxon>Hyphomicrobiales</taxon>
        <taxon>Nitrobacteraceae</taxon>
        <taxon>Undibacter</taxon>
    </lineage>
</organism>
<reference evidence="2" key="1">
    <citation type="submission" date="2018-08" db="EMBL/GenBank/DDBJ databases">
        <authorList>
            <person name="Kim S.-J."/>
            <person name="Jung G.-Y."/>
        </authorList>
    </citation>
    <scope>NUCLEOTIDE SEQUENCE [LARGE SCALE GENOMIC DNA]</scope>
    <source>
        <strain evidence="2">GY_H</strain>
    </source>
</reference>
<name>A0A371B8Q1_9BRAD</name>
<protein>
    <submittedName>
        <fullName evidence="1">Uncharacterized protein</fullName>
    </submittedName>
</protein>
<comment type="caution">
    <text evidence="1">The sequence shown here is derived from an EMBL/GenBank/DDBJ whole genome shotgun (WGS) entry which is preliminary data.</text>
</comment>